<dbReference type="EMBL" id="QGNW01002427">
    <property type="protein sequence ID" value="RVW19845.1"/>
    <property type="molecule type" value="Genomic_DNA"/>
</dbReference>
<proteinExistence type="predicted"/>
<protein>
    <submittedName>
        <fullName evidence="2">Uncharacterized protein</fullName>
    </submittedName>
</protein>
<comment type="caution">
    <text evidence="2">The sequence shown here is derived from an EMBL/GenBank/DDBJ whole genome shotgun (WGS) entry which is preliminary data.</text>
</comment>
<accession>A0A438C9B8</accession>
<evidence type="ECO:0000313" key="3">
    <source>
        <dbReference type="Proteomes" id="UP000288805"/>
    </source>
</evidence>
<evidence type="ECO:0000256" key="1">
    <source>
        <dbReference type="SAM" id="MobiDB-lite"/>
    </source>
</evidence>
<evidence type="ECO:0000313" key="2">
    <source>
        <dbReference type="EMBL" id="RVW19845.1"/>
    </source>
</evidence>
<name>A0A438C9B8_VITVI</name>
<reference evidence="2 3" key="1">
    <citation type="journal article" date="2018" name="PLoS Genet.">
        <title>Population sequencing reveals clonal diversity and ancestral inbreeding in the grapevine cultivar Chardonnay.</title>
        <authorList>
            <person name="Roach M.J."/>
            <person name="Johnson D.L."/>
            <person name="Bohlmann J."/>
            <person name="van Vuuren H.J."/>
            <person name="Jones S.J."/>
            <person name="Pretorius I.S."/>
            <person name="Schmidt S.A."/>
            <person name="Borneman A.R."/>
        </authorList>
    </citation>
    <scope>NUCLEOTIDE SEQUENCE [LARGE SCALE GENOMIC DNA]</scope>
    <source>
        <strain evidence="3">cv. Chardonnay</strain>
        <tissue evidence="2">Leaf</tissue>
    </source>
</reference>
<gene>
    <name evidence="2" type="ORF">CK203_116338</name>
</gene>
<feature type="compositionally biased region" description="Basic and acidic residues" evidence="1">
    <location>
        <begin position="77"/>
        <end position="100"/>
    </location>
</feature>
<feature type="region of interest" description="Disordered" evidence="1">
    <location>
        <begin position="43"/>
        <end position="105"/>
    </location>
</feature>
<feature type="compositionally biased region" description="Polar residues" evidence="1">
    <location>
        <begin position="63"/>
        <end position="76"/>
    </location>
</feature>
<sequence>MSTIRGIDIKLSPESIYHILDIPSVGLRVYKAKTWPTVSGFEPKEAIQSSRRHPMAPGLGDLSTGQGSGTDASQSRGKAEIREMEDGLDPQRDFEQRGPELDIPPPPHRTIISAIIYRASSHKLPSQAPHVLDHAPWMDVSAQISSLGTHIEELTLVHDTHFYSMVEHIDQGAYGSAAGYIRASQQSIDHIESRQASQHEEMMAYLRSMFPLPPPRP</sequence>
<dbReference type="Proteomes" id="UP000288805">
    <property type="component" value="Unassembled WGS sequence"/>
</dbReference>
<dbReference type="AlphaFoldDB" id="A0A438C9B8"/>
<organism evidence="2 3">
    <name type="scientific">Vitis vinifera</name>
    <name type="common">Grape</name>
    <dbReference type="NCBI Taxonomy" id="29760"/>
    <lineage>
        <taxon>Eukaryota</taxon>
        <taxon>Viridiplantae</taxon>
        <taxon>Streptophyta</taxon>
        <taxon>Embryophyta</taxon>
        <taxon>Tracheophyta</taxon>
        <taxon>Spermatophyta</taxon>
        <taxon>Magnoliopsida</taxon>
        <taxon>eudicotyledons</taxon>
        <taxon>Gunneridae</taxon>
        <taxon>Pentapetalae</taxon>
        <taxon>rosids</taxon>
        <taxon>Vitales</taxon>
        <taxon>Vitaceae</taxon>
        <taxon>Viteae</taxon>
        <taxon>Vitis</taxon>
    </lineage>
</organism>